<evidence type="ECO:0000313" key="1">
    <source>
        <dbReference type="EMBL" id="GAD01492.1"/>
    </source>
</evidence>
<organism evidence="1 2">
    <name type="scientific">Agarivorans albus MKT 106</name>
    <dbReference type="NCBI Taxonomy" id="1331007"/>
    <lineage>
        <taxon>Bacteria</taxon>
        <taxon>Pseudomonadati</taxon>
        <taxon>Pseudomonadota</taxon>
        <taxon>Gammaproteobacteria</taxon>
        <taxon>Alteromonadales</taxon>
        <taxon>Alteromonadaceae</taxon>
        <taxon>Agarivorans</taxon>
    </lineage>
</organism>
<proteinExistence type="predicted"/>
<accession>R9PJF7</accession>
<sequence>MAACDSDSSSSGGTIVYSGTGQVGSLAALVEFQGDLHAINTNQKVSILRSEEFLSADYVDSYSWIAETLHVYDDSHVMVGHSSGVDIYRSTGDLDNPVEFIAQLRHLVAYDPVIAHDGVAYYTTRDGSNEITFMDGIFVENISDILAYVPPTQEEIDEGASNVRPNSTSMAEYRELAEPIGLALREGTLYVCDAAEGLVPLLLEANPEESAEFSHVLTRQALNDVFPCKDVIATEQGLMLVGESGVIQLDVSDTGLSLVSQIPTI</sequence>
<name>R9PJF7_AGAAL</name>
<evidence type="ECO:0000313" key="2">
    <source>
        <dbReference type="Proteomes" id="UP000014461"/>
    </source>
</evidence>
<comment type="caution">
    <text evidence="1">The sequence shown here is derived from an EMBL/GenBank/DDBJ whole genome shotgun (WGS) entry which is preliminary data.</text>
</comment>
<gene>
    <name evidence="1" type="ORF">AALB_1572</name>
</gene>
<dbReference type="Proteomes" id="UP000014461">
    <property type="component" value="Unassembled WGS sequence"/>
</dbReference>
<dbReference type="EMBL" id="BARX01000008">
    <property type="protein sequence ID" value="GAD01492.1"/>
    <property type="molecule type" value="Genomic_DNA"/>
</dbReference>
<dbReference type="STRING" id="1331007.AALB_1572"/>
<dbReference type="AlphaFoldDB" id="R9PJF7"/>
<keyword evidence="2" id="KW-1185">Reference proteome</keyword>
<protein>
    <submittedName>
        <fullName evidence="1">Uncharacterized protein</fullName>
    </submittedName>
</protein>
<reference evidence="1" key="1">
    <citation type="journal article" date="2013" name="Genome Announc.">
        <title>Draft Genome Sequence of Agarivorans albus Strain MKT 106T, an Agarolytic Marine Bacterium.</title>
        <authorList>
            <person name="Yasuike M."/>
            <person name="Nakamura Y."/>
            <person name="Kai W."/>
            <person name="Fujiwara A."/>
            <person name="Fukui Y."/>
            <person name="Satomi M."/>
            <person name="Sano M."/>
        </authorList>
    </citation>
    <scope>NUCLEOTIDE SEQUENCE [LARGE SCALE GENOMIC DNA]</scope>
</reference>